<dbReference type="STRING" id="183.GCA_002009735_03915"/>
<dbReference type="SFLD" id="SFLDS00005">
    <property type="entry name" value="Isoprenoid_Synthase_Type_I"/>
    <property type="match status" value="1"/>
</dbReference>
<evidence type="ECO:0000256" key="2">
    <source>
        <dbReference type="ARBA" id="ARBA00006706"/>
    </source>
</evidence>
<dbReference type="InterPro" id="IPR008949">
    <property type="entry name" value="Isoprenoid_synthase_dom_sf"/>
</dbReference>
<sequence>MTGKAGLPPREQSLFSELGKAFETFFLSHVSDILNRESVPELAAPSLYSLKGGGKRVRPALVLLCADQTETAHPDATPKGREALITAAAIECIHTYSLIHDDLPAMDDDDMRRGMPSCHRRYPEWAAVLAGDTLNTFAFRLLADAGGDIAAKLRILADAAGHAGMAAGQALDLSREKANFPAGEGSLRFGQPHFDGPRSVPPEFGKTRLITSDFQKAMLDLFEPVSSLEAGRQLLAIHMQKTGALIRASCELGGICNQKESHAFSAFGVGIGLLFQITDDILDVTGDTDRLGKTAGKDERTGKLTFPSLIGLDRSQALAHSLAAQTSGEAASLPVSQAARDALVNLVSYILNRDH</sequence>
<evidence type="ECO:0000313" key="8">
    <source>
        <dbReference type="EMBL" id="EHQ06067.1"/>
    </source>
</evidence>
<dbReference type="GO" id="GO:0046872">
    <property type="term" value="F:metal ion binding"/>
    <property type="evidence" value="ECO:0007669"/>
    <property type="project" value="UniProtKB-KW"/>
</dbReference>
<dbReference type="EC" id="2.5.1.10" evidence="8"/>
<dbReference type="PANTHER" id="PTHR43281:SF1">
    <property type="entry name" value="FARNESYL DIPHOSPHATE SYNTHASE"/>
    <property type="match status" value="1"/>
</dbReference>
<dbReference type="SFLD" id="SFLDG01017">
    <property type="entry name" value="Polyprenyl_Transferase_Like"/>
    <property type="match status" value="1"/>
</dbReference>
<evidence type="ECO:0000256" key="4">
    <source>
        <dbReference type="ARBA" id="ARBA00022723"/>
    </source>
</evidence>
<dbReference type="EMBL" id="JH597773">
    <property type="protein sequence ID" value="EHQ06067.1"/>
    <property type="molecule type" value="Genomic_DNA"/>
</dbReference>
<dbReference type="PANTHER" id="PTHR43281">
    <property type="entry name" value="FARNESYL DIPHOSPHATE SYNTHASE"/>
    <property type="match status" value="1"/>
</dbReference>
<evidence type="ECO:0000313" key="9">
    <source>
        <dbReference type="Proteomes" id="UP000005737"/>
    </source>
</evidence>
<dbReference type="Gene3D" id="1.10.600.10">
    <property type="entry name" value="Farnesyl Diphosphate Synthase"/>
    <property type="match status" value="1"/>
</dbReference>
<dbReference type="Proteomes" id="UP000005737">
    <property type="component" value="Unassembled WGS sequence"/>
</dbReference>
<keyword evidence="9" id="KW-1185">Reference proteome</keyword>
<reference evidence="8 9" key="1">
    <citation type="submission" date="2011-10" db="EMBL/GenBank/DDBJ databases">
        <title>The Improved High-Quality Draft genome of Leptonema illini DSM 21528.</title>
        <authorList>
            <consortium name="US DOE Joint Genome Institute (JGI-PGF)"/>
            <person name="Lucas S."/>
            <person name="Copeland A."/>
            <person name="Lapidus A."/>
            <person name="Glavina del Rio T."/>
            <person name="Dalin E."/>
            <person name="Tice H."/>
            <person name="Bruce D."/>
            <person name="Goodwin L."/>
            <person name="Pitluck S."/>
            <person name="Peters L."/>
            <person name="Mikhailova N."/>
            <person name="Held B."/>
            <person name="Kyrpides N."/>
            <person name="Mavromatis K."/>
            <person name="Ivanova N."/>
            <person name="Markowitz V."/>
            <person name="Cheng J.-F."/>
            <person name="Hugenholtz P."/>
            <person name="Woyke T."/>
            <person name="Wu D."/>
            <person name="Gronow S."/>
            <person name="Wellnitz S."/>
            <person name="Brambilla E.-M."/>
            <person name="Klenk H.-P."/>
            <person name="Eisen J.A."/>
        </authorList>
    </citation>
    <scope>NUCLEOTIDE SEQUENCE [LARGE SCALE GENOMIC DNA]</scope>
    <source>
        <strain evidence="8 9">DSM 21528</strain>
    </source>
</reference>
<evidence type="ECO:0000256" key="6">
    <source>
        <dbReference type="ARBA" id="ARBA00023229"/>
    </source>
</evidence>
<dbReference type="HOGENOM" id="CLU_014015_0_1_12"/>
<dbReference type="AlphaFoldDB" id="H2CJC7"/>
<dbReference type="PROSITE" id="PS00723">
    <property type="entry name" value="POLYPRENYL_SYNTHASE_1"/>
    <property type="match status" value="1"/>
</dbReference>
<dbReference type="GO" id="GO:0004337">
    <property type="term" value="F:(2E,6E)-farnesyl diphosphate synthase activity"/>
    <property type="evidence" value="ECO:0007669"/>
    <property type="project" value="UniProtKB-EC"/>
</dbReference>
<keyword evidence="5" id="KW-0460">Magnesium</keyword>
<gene>
    <name evidence="8" type="ORF">Lepil_1377</name>
</gene>
<comment type="cofactor">
    <cofactor evidence="1">
        <name>Mg(2+)</name>
        <dbReference type="ChEBI" id="CHEBI:18420"/>
    </cofactor>
</comment>
<dbReference type="InterPro" id="IPR033749">
    <property type="entry name" value="Polyprenyl_synt_CS"/>
</dbReference>
<evidence type="ECO:0000256" key="3">
    <source>
        <dbReference type="ARBA" id="ARBA00022679"/>
    </source>
</evidence>
<dbReference type="InterPro" id="IPR000092">
    <property type="entry name" value="Polyprenyl_synt"/>
</dbReference>
<organism evidence="8 9">
    <name type="scientific">Leptonema illini DSM 21528</name>
    <dbReference type="NCBI Taxonomy" id="929563"/>
    <lineage>
        <taxon>Bacteria</taxon>
        <taxon>Pseudomonadati</taxon>
        <taxon>Spirochaetota</taxon>
        <taxon>Spirochaetia</taxon>
        <taxon>Leptospirales</taxon>
        <taxon>Leptospiraceae</taxon>
        <taxon>Leptonema</taxon>
    </lineage>
</organism>
<keyword evidence="4" id="KW-0479">Metal-binding</keyword>
<evidence type="ECO:0000256" key="5">
    <source>
        <dbReference type="ARBA" id="ARBA00022842"/>
    </source>
</evidence>
<dbReference type="RefSeq" id="WP_002771255.1">
    <property type="nucleotide sequence ID" value="NZ_JH597773.1"/>
</dbReference>
<protein>
    <submittedName>
        <fullName evidence="8">Farnesyl-diphosphate synthase</fullName>
        <ecNumber evidence="8">2.5.1.10</ecNumber>
    </submittedName>
</protein>
<name>H2CJC7_9LEPT</name>
<accession>H2CJC7</accession>
<proteinExistence type="inferred from homology"/>
<keyword evidence="6" id="KW-0414">Isoprene biosynthesis</keyword>
<keyword evidence="3 7" id="KW-0808">Transferase</keyword>
<dbReference type="GO" id="GO:0008299">
    <property type="term" value="P:isoprenoid biosynthetic process"/>
    <property type="evidence" value="ECO:0007669"/>
    <property type="project" value="UniProtKB-KW"/>
</dbReference>
<dbReference type="SUPFAM" id="SSF48576">
    <property type="entry name" value="Terpenoid synthases"/>
    <property type="match status" value="1"/>
</dbReference>
<dbReference type="PROSITE" id="PS00444">
    <property type="entry name" value="POLYPRENYL_SYNTHASE_2"/>
    <property type="match status" value="1"/>
</dbReference>
<dbReference type="Pfam" id="PF00348">
    <property type="entry name" value="polyprenyl_synt"/>
    <property type="match status" value="2"/>
</dbReference>
<evidence type="ECO:0000256" key="1">
    <source>
        <dbReference type="ARBA" id="ARBA00001946"/>
    </source>
</evidence>
<dbReference type="CDD" id="cd00685">
    <property type="entry name" value="Trans_IPPS_HT"/>
    <property type="match status" value="1"/>
</dbReference>
<comment type="similarity">
    <text evidence="2 7">Belongs to the FPP/GGPP synthase family.</text>
</comment>
<evidence type="ECO:0000256" key="7">
    <source>
        <dbReference type="RuleBase" id="RU004466"/>
    </source>
</evidence>